<reference evidence="3 4" key="1">
    <citation type="submission" date="2020-03" db="EMBL/GenBank/DDBJ databases">
        <title>Draft genome sequence of environmentally isolated cultures.</title>
        <authorList>
            <person name="Wilson H.S."/>
            <person name="De Leon M.E."/>
        </authorList>
    </citation>
    <scope>NUCLEOTIDE SEQUENCE [LARGE SCALE GENOMIC DNA]</scope>
    <source>
        <strain evidence="3 4">HSC-31F16</strain>
    </source>
</reference>
<keyword evidence="4" id="KW-1185">Reference proteome</keyword>
<dbReference type="Proteomes" id="UP001515641">
    <property type="component" value="Unassembled WGS sequence"/>
</dbReference>
<dbReference type="InterPro" id="IPR011010">
    <property type="entry name" value="DNA_brk_join_enz"/>
</dbReference>
<name>A0ABX0L6K4_9NEIS</name>
<dbReference type="InterPro" id="IPR013762">
    <property type="entry name" value="Integrase-like_cat_sf"/>
</dbReference>
<organism evidence="3 4">
    <name type="scientific">Chromobacterium fluminis</name>
    <dbReference type="NCBI Taxonomy" id="3044269"/>
    <lineage>
        <taxon>Bacteria</taxon>
        <taxon>Pseudomonadati</taxon>
        <taxon>Pseudomonadota</taxon>
        <taxon>Betaproteobacteria</taxon>
        <taxon>Neisseriales</taxon>
        <taxon>Chromobacteriaceae</taxon>
        <taxon>Chromobacterium</taxon>
    </lineage>
</organism>
<dbReference type="Pfam" id="PF00589">
    <property type="entry name" value="Phage_integrase"/>
    <property type="match status" value="1"/>
</dbReference>
<dbReference type="CDD" id="cd00397">
    <property type="entry name" value="DNA_BRE_C"/>
    <property type="match status" value="1"/>
</dbReference>
<dbReference type="RefSeq" id="WP_166453101.1">
    <property type="nucleotide sequence ID" value="NZ_JAAOMA010000031.1"/>
</dbReference>
<feature type="domain" description="Tyr recombinase" evidence="2">
    <location>
        <begin position="168"/>
        <end position="390"/>
    </location>
</feature>
<dbReference type="InterPro" id="IPR002104">
    <property type="entry name" value="Integrase_catalytic"/>
</dbReference>
<sequence length="405" mass="46179">MFTELWDAGLPRSLRSALLVDQCNLPRYWSTIWSVMNLNALADTTRVKKLRHIERLYCHADQLRGPGALDDALGAIDHMALAEILESWFVTINNQPEITGADELLWKTGLEFIVNTTTWLSKSQPANRKLPAIEQRLHQLNLLYSQLRIRPRRSVEAVRSLPASVVQTLYEALDPESSQNPFKQARTRWRVYVIFILMLHQGLRRGEVLLLATDSVKSAFDRKQGRQRHWLNVQGNPYDEEVVDTRHSRPSIKTETSIRQIPVSDVVAGIVQTYTENFRGKPEHPFLLNSQLDSPLSTESISKAFSAITQALPAAVLKELEDRTGKSSVSPHDLRHTCAVLRLNQLLAQEDPMDVALAKLRTFFGWSKASDMPARYARAVFEDRLAKVWNDVFDDRVELLRAIPK</sequence>
<evidence type="ECO:0000313" key="3">
    <source>
        <dbReference type="EMBL" id="NHR07264.1"/>
    </source>
</evidence>
<evidence type="ECO:0000259" key="2">
    <source>
        <dbReference type="PROSITE" id="PS51898"/>
    </source>
</evidence>
<dbReference type="SUPFAM" id="SSF56349">
    <property type="entry name" value="DNA breaking-rejoining enzymes"/>
    <property type="match status" value="1"/>
</dbReference>
<dbReference type="Gene3D" id="1.10.443.10">
    <property type="entry name" value="Intergrase catalytic core"/>
    <property type="match status" value="1"/>
</dbReference>
<comment type="caution">
    <text evidence="3">The sequence shown here is derived from an EMBL/GenBank/DDBJ whole genome shotgun (WGS) entry which is preliminary data.</text>
</comment>
<gene>
    <name evidence="3" type="ORF">HA052_18925</name>
</gene>
<dbReference type="EMBL" id="JAAOMA010000031">
    <property type="protein sequence ID" value="NHR07264.1"/>
    <property type="molecule type" value="Genomic_DNA"/>
</dbReference>
<proteinExistence type="predicted"/>
<evidence type="ECO:0000313" key="4">
    <source>
        <dbReference type="Proteomes" id="UP001515641"/>
    </source>
</evidence>
<evidence type="ECO:0000256" key="1">
    <source>
        <dbReference type="ARBA" id="ARBA00023172"/>
    </source>
</evidence>
<dbReference type="PROSITE" id="PS51898">
    <property type="entry name" value="TYR_RECOMBINASE"/>
    <property type="match status" value="1"/>
</dbReference>
<accession>A0ABX0L6K4</accession>
<keyword evidence="1" id="KW-0233">DNA recombination</keyword>
<protein>
    <submittedName>
        <fullName evidence="3">Site-specific integrase</fullName>
    </submittedName>
</protein>